<evidence type="ECO:0000313" key="2">
    <source>
        <dbReference type="EMBL" id="KAG0449253.1"/>
    </source>
</evidence>
<protein>
    <submittedName>
        <fullName evidence="2">Uncharacterized protein</fullName>
    </submittedName>
</protein>
<sequence length="75" mass="8176">MRMALFYPNNKEARESAGEHGKNDDGPREKEKLTPAAPIVGGNWRRTIPCIRVKASPGTETDGTVNSLNPSNLGR</sequence>
<feature type="compositionally biased region" description="Basic and acidic residues" evidence="1">
    <location>
        <begin position="11"/>
        <end position="33"/>
    </location>
</feature>
<evidence type="ECO:0000256" key="1">
    <source>
        <dbReference type="SAM" id="MobiDB-lite"/>
    </source>
</evidence>
<dbReference type="EMBL" id="JADCNM010000194">
    <property type="protein sequence ID" value="KAG0449253.1"/>
    <property type="molecule type" value="Genomic_DNA"/>
</dbReference>
<feature type="region of interest" description="Disordered" evidence="1">
    <location>
        <begin position="1"/>
        <end position="41"/>
    </location>
</feature>
<name>A0A835PCY3_VANPL</name>
<accession>A0A835PCY3</accession>
<reference evidence="2 3" key="1">
    <citation type="journal article" date="2020" name="Nat. Food">
        <title>A phased Vanilla planifolia genome enables genetic improvement of flavour and production.</title>
        <authorList>
            <person name="Hasing T."/>
            <person name="Tang H."/>
            <person name="Brym M."/>
            <person name="Khazi F."/>
            <person name="Huang T."/>
            <person name="Chambers A.H."/>
        </authorList>
    </citation>
    <scope>NUCLEOTIDE SEQUENCE [LARGE SCALE GENOMIC DNA]</scope>
    <source>
        <tissue evidence="2">Leaf</tissue>
    </source>
</reference>
<dbReference type="Proteomes" id="UP000639772">
    <property type="component" value="Unassembled WGS sequence"/>
</dbReference>
<evidence type="ECO:0000313" key="3">
    <source>
        <dbReference type="Proteomes" id="UP000639772"/>
    </source>
</evidence>
<dbReference type="AlphaFoldDB" id="A0A835PCY3"/>
<gene>
    <name evidence="2" type="ORF">HPP92_027370</name>
</gene>
<feature type="region of interest" description="Disordered" evidence="1">
    <location>
        <begin position="54"/>
        <end position="75"/>
    </location>
</feature>
<comment type="caution">
    <text evidence="2">The sequence shown here is derived from an EMBL/GenBank/DDBJ whole genome shotgun (WGS) entry which is preliminary data.</text>
</comment>
<feature type="compositionally biased region" description="Polar residues" evidence="1">
    <location>
        <begin position="58"/>
        <end position="75"/>
    </location>
</feature>
<organism evidence="2 3">
    <name type="scientific">Vanilla planifolia</name>
    <name type="common">Vanilla</name>
    <dbReference type="NCBI Taxonomy" id="51239"/>
    <lineage>
        <taxon>Eukaryota</taxon>
        <taxon>Viridiplantae</taxon>
        <taxon>Streptophyta</taxon>
        <taxon>Embryophyta</taxon>
        <taxon>Tracheophyta</taxon>
        <taxon>Spermatophyta</taxon>
        <taxon>Magnoliopsida</taxon>
        <taxon>Liliopsida</taxon>
        <taxon>Asparagales</taxon>
        <taxon>Orchidaceae</taxon>
        <taxon>Vanilloideae</taxon>
        <taxon>Vanilleae</taxon>
        <taxon>Vanilla</taxon>
    </lineage>
</organism>
<proteinExistence type="predicted"/>